<dbReference type="SMART" id="SM00504">
    <property type="entry name" value="Ubox"/>
    <property type="match status" value="1"/>
</dbReference>
<evidence type="ECO:0000313" key="4">
    <source>
        <dbReference type="Proteomes" id="UP001146793"/>
    </source>
</evidence>
<feature type="region of interest" description="Disordered" evidence="1">
    <location>
        <begin position="429"/>
        <end position="451"/>
    </location>
</feature>
<dbReference type="InterPro" id="IPR003613">
    <property type="entry name" value="Ubox_domain"/>
</dbReference>
<dbReference type="GO" id="GO:0004842">
    <property type="term" value="F:ubiquitin-protein transferase activity"/>
    <property type="evidence" value="ECO:0007669"/>
    <property type="project" value="InterPro"/>
</dbReference>
<feature type="compositionally biased region" description="Basic and acidic residues" evidence="1">
    <location>
        <begin position="333"/>
        <end position="344"/>
    </location>
</feature>
<feature type="compositionally biased region" description="Low complexity" evidence="1">
    <location>
        <begin position="124"/>
        <end position="147"/>
    </location>
</feature>
<protein>
    <submittedName>
        <fullName evidence="3">Ring-type e3 ubiquitin transferase</fullName>
    </submittedName>
</protein>
<dbReference type="Pfam" id="PF04564">
    <property type="entry name" value="U-box"/>
    <property type="match status" value="1"/>
</dbReference>
<dbReference type="Gene3D" id="3.30.40.10">
    <property type="entry name" value="Zinc/RING finger domain, C3HC4 (zinc finger)"/>
    <property type="match status" value="1"/>
</dbReference>
<organism evidence="3 4">
    <name type="scientific">Anaeramoeba flamelloides</name>
    <dbReference type="NCBI Taxonomy" id="1746091"/>
    <lineage>
        <taxon>Eukaryota</taxon>
        <taxon>Metamonada</taxon>
        <taxon>Anaeramoebidae</taxon>
        <taxon>Anaeramoeba</taxon>
    </lineage>
</organism>
<feature type="compositionally biased region" description="Acidic residues" evidence="1">
    <location>
        <begin position="590"/>
        <end position="599"/>
    </location>
</feature>
<dbReference type="InterPro" id="IPR013083">
    <property type="entry name" value="Znf_RING/FYVE/PHD"/>
</dbReference>
<feature type="compositionally biased region" description="Low complexity" evidence="1">
    <location>
        <begin position="162"/>
        <end position="173"/>
    </location>
</feature>
<dbReference type="Proteomes" id="UP001146793">
    <property type="component" value="Unassembled WGS sequence"/>
</dbReference>
<feature type="compositionally biased region" description="Polar residues" evidence="1">
    <location>
        <begin position="606"/>
        <end position="619"/>
    </location>
</feature>
<evidence type="ECO:0000256" key="1">
    <source>
        <dbReference type="SAM" id="MobiDB-lite"/>
    </source>
</evidence>
<proteinExistence type="predicted"/>
<feature type="region of interest" description="Disordered" evidence="1">
    <location>
        <begin position="99"/>
        <end position="205"/>
    </location>
</feature>
<feature type="region of interest" description="Disordered" evidence="1">
    <location>
        <begin position="575"/>
        <end position="624"/>
    </location>
</feature>
<sequence length="1059" mass="125711">MEPFRIYARILDSKLTIPITDPSNTTINELICKINERNRLKKGKITLLKDLNNGILYSNDKVSSVLSNFGEVICNFDDNTVKKKKKAFFELPNFVDGSKQQLKHYSNEDEDEDDDDDQNDDYNNKISSNDNYNSNKKNNNIIYNYNDTRSKNKNSTRSRVLNNSNNSIINKNNITKKNHKNNQDGVGWGRRKSNNNNDKDEYDPQKEMKRVQMCLDRLTKKHFQNTPKWMCCPITKKMFVDPVCLSCGDNFEKKEIESFSKRKNYCPICKKNIGKIFYRNLNLKNLCRKERNRVIIFLQNSNNEYQKLENQKSILENQIKKEKIPIRNTVSDSKSDKGKTKNKNESNCVNKLMQINIDNETNGEYERDITMYLKKIELNKSGNETEEEIKKEKNVTNIINNNIEKKEKDKEKDKEKEKEIEIKKEKEIDQEKEKQNENQKEKQKEQDQEKDQKIKLLNEEQNKNLIKKFQVKIITKQGVIIQDTTIYFYKDELKFENVNNKIIILNHYAYDPEIKGNKKDKILLISSFQNIYHFGFQNGSEINDLIKQRNKIVSKKTRKALKKLIASKVSEQYTFSDPTTSRSDHSNDSISDDDNDVYTEIDKGGDSSSVSGTESHFSDNTNGNLNVNNLKRIKTVGIKFQKNEMEEFYRYKTNEIIRNSNNHFEASEIMFNRRFLGFQSSIDKKNVILDFISNVHIKVKKERQVQENGMQNNNNTRKFEFYFKRFDERRTITFKSDEDEQNFKREFKKIKKDYRKKNFSKFDVKFYSTNSKSLERFILYYPKEKTELILEGNNNNIIIKSPVNTIQANTAPKNEKMLELIFGKKTHKYELIFLDQGHKREFIIGLKIGKKIFKYQKSISFCYDVNVLTEYRHFDHKATLKIIRKKQLQITSYQYGEQTLDLNKLLIKVDEIVQNFVILFDKNDRQILHQFMMPSKESVINLLDFIDETNMEVPVKFRILVLQTILWTNFSQSYIIITIYKKKIEFATESNFKSQKKEFRKKYKIETTKSPENRNILFLKKNKKIFMALYFDASYLLDDFCEFINRFYSDKALYNTVKF</sequence>
<dbReference type="SUPFAM" id="SSF57850">
    <property type="entry name" value="RING/U-box"/>
    <property type="match status" value="1"/>
</dbReference>
<gene>
    <name evidence="3" type="ORF">M0812_07280</name>
</gene>
<evidence type="ECO:0000259" key="2">
    <source>
        <dbReference type="SMART" id="SM00504"/>
    </source>
</evidence>
<keyword evidence="3" id="KW-0808">Transferase</keyword>
<evidence type="ECO:0000313" key="3">
    <source>
        <dbReference type="EMBL" id="KAJ3447063.1"/>
    </source>
</evidence>
<feature type="region of interest" description="Disordered" evidence="1">
    <location>
        <begin position="326"/>
        <end position="345"/>
    </location>
</feature>
<comment type="caution">
    <text evidence="3">The sequence shown here is derived from an EMBL/GenBank/DDBJ whole genome shotgun (WGS) entry which is preliminary data.</text>
</comment>
<reference evidence="3" key="1">
    <citation type="submission" date="2022-08" db="EMBL/GenBank/DDBJ databases">
        <title>Novel sulphate-reducing endosymbionts in the free-living metamonad Anaeramoeba.</title>
        <authorList>
            <person name="Jerlstrom-Hultqvist J."/>
            <person name="Cepicka I."/>
            <person name="Gallot-Lavallee L."/>
            <person name="Salas-Leiva D."/>
            <person name="Curtis B.A."/>
            <person name="Zahonova K."/>
            <person name="Pipaliya S."/>
            <person name="Dacks J."/>
            <person name="Roger A.J."/>
        </authorList>
    </citation>
    <scope>NUCLEOTIDE SEQUENCE</scope>
    <source>
        <strain evidence="3">Busselton2</strain>
    </source>
</reference>
<feature type="domain" description="U-box" evidence="2">
    <location>
        <begin position="229"/>
        <end position="290"/>
    </location>
</feature>
<dbReference type="GO" id="GO:0016567">
    <property type="term" value="P:protein ubiquitination"/>
    <property type="evidence" value="ECO:0007669"/>
    <property type="project" value="InterPro"/>
</dbReference>
<accession>A0AAV8A3D0</accession>
<name>A0AAV8A3D0_9EUKA</name>
<dbReference type="EMBL" id="JANTQA010000016">
    <property type="protein sequence ID" value="KAJ3447063.1"/>
    <property type="molecule type" value="Genomic_DNA"/>
</dbReference>
<feature type="compositionally biased region" description="Acidic residues" evidence="1">
    <location>
        <begin position="108"/>
        <end position="120"/>
    </location>
</feature>
<dbReference type="AlphaFoldDB" id="A0AAV8A3D0"/>